<dbReference type="PANTHER" id="PTHR39332">
    <property type="entry name" value="BLL4707 PROTEIN"/>
    <property type="match status" value="1"/>
</dbReference>
<dbReference type="InterPro" id="IPR019587">
    <property type="entry name" value="Polyketide_cyclase/dehydratase"/>
</dbReference>
<dbReference type="EMBL" id="NSJZ01000008">
    <property type="protein sequence ID" value="PAU96939.1"/>
    <property type="molecule type" value="Genomic_DNA"/>
</dbReference>
<evidence type="ECO:0000313" key="2">
    <source>
        <dbReference type="EMBL" id="PAU96939.1"/>
    </source>
</evidence>
<gene>
    <name evidence="2" type="ORF">CK240_10565</name>
</gene>
<organism evidence="2 3">
    <name type="scientific">Paracoccus salipaludis</name>
    <dbReference type="NCBI Taxonomy" id="2032623"/>
    <lineage>
        <taxon>Bacteria</taxon>
        <taxon>Pseudomonadati</taxon>
        <taxon>Pseudomonadota</taxon>
        <taxon>Alphaproteobacteria</taxon>
        <taxon>Rhodobacterales</taxon>
        <taxon>Paracoccaceae</taxon>
        <taxon>Paracoccus</taxon>
    </lineage>
</organism>
<name>A0A2A2GJ64_9RHOB</name>
<feature type="chain" id="PRO_5012719700" description="SRPBCC family protein" evidence="1">
    <location>
        <begin position="22"/>
        <end position="182"/>
    </location>
</feature>
<keyword evidence="1" id="KW-0732">Signal</keyword>
<dbReference type="Proteomes" id="UP000218023">
    <property type="component" value="Unassembled WGS sequence"/>
</dbReference>
<dbReference type="SUPFAM" id="SSF55961">
    <property type="entry name" value="Bet v1-like"/>
    <property type="match status" value="1"/>
</dbReference>
<comment type="caution">
    <text evidence="2">The sequence shown here is derived from an EMBL/GenBank/DDBJ whole genome shotgun (WGS) entry which is preliminary data.</text>
</comment>
<sequence>MKSVLALMAAAAILTCGTAQAHGPVRLKLELSEKLNATPDEVWATVGRFDDMGWHPVVARTELTSADATTPDGSTRVLHLKAENGDPTITEQLTKWQPEKRCYGYMITQVDVAVLPVTNYAATLCVKDEGGKANVVWKGGFYRGFPNNDPPADLNDEAAIQAVTGVYRAGLDALVEKFGRVE</sequence>
<dbReference type="AlphaFoldDB" id="A0A2A2GJ64"/>
<reference evidence="2 3" key="1">
    <citation type="submission" date="2017-09" db="EMBL/GenBank/DDBJ databases">
        <title>Paracoccus alkalisoli sp. nov., isolated from saline alkaline soil.</title>
        <authorList>
            <person name="Dong X."/>
            <person name="Zhang G."/>
        </authorList>
    </citation>
    <scope>NUCLEOTIDE SEQUENCE [LARGE SCALE GENOMIC DNA]</scope>
    <source>
        <strain evidence="2 3">WN007</strain>
    </source>
</reference>
<dbReference type="RefSeq" id="WP_095640314.1">
    <property type="nucleotide sequence ID" value="NZ_NSJZ01000008.1"/>
</dbReference>
<dbReference type="CDD" id="cd07821">
    <property type="entry name" value="PYR_PYL_RCAR_like"/>
    <property type="match status" value="1"/>
</dbReference>
<accession>A0A2A2GJ64</accession>
<evidence type="ECO:0008006" key="4">
    <source>
        <dbReference type="Google" id="ProtNLM"/>
    </source>
</evidence>
<dbReference type="InterPro" id="IPR023393">
    <property type="entry name" value="START-like_dom_sf"/>
</dbReference>
<feature type="signal peptide" evidence="1">
    <location>
        <begin position="1"/>
        <end position="21"/>
    </location>
</feature>
<dbReference type="OrthoDB" id="1364128at2"/>
<protein>
    <recommendedName>
        <fullName evidence="4">SRPBCC family protein</fullName>
    </recommendedName>
</protein>
<evidence type="ECO:0000256" key="1">
    <source>
        <dbReference type="SAM" id="SignalP"/>
    </source>
</evidence>
<keyword evidence="3" id="KW-1185">Reference proteome</keyword>
<dbReference type="Pfam" id="PF10604">
    <property type="entry name" value="Polyketide_cyc2"/>
    <property type="match status" value="1"/>
</dbReference>
<proteinExistence type="predicted"/>
<dbReference type="Gene3D" id="3.30.530.20">
    <property type="match status" value="1"/>
</dbReference>
<evidence type="ECO:0000313" key="3">
    <source>
        <dbReference type="Proteomes" id="UP000218023"/>
    </source>
</evidence>
<dbReference type="PANTHER" id="PTHR39332:SF7">
    <property type="entry name" value="SRPBCC FAMILY PROTEIN"/>
    <property type="match status" value="1"/>
</dbReference>